<gene>
    <name evidence="2" type="ORF">CP982_24430</name>
    <name evidence="1" type="ORF">FHS40_007254</name>
</gene>
<accession>A0A5P2XAP6</accession>
<evidence type="ECO:0000313" key="2">
    <source>
        <dbReference type="EMBL" id="QEV61461.1"/>
    </source>
</evidence>
<dbReference type="AlphaFoldDB" id="A0A5P2XAP6"/>
<dbReference type="KEGG" id="sspb:CP982_24430"/>
<dbReference type="Pfam" id="PF25681">
    <property type="entry name" value="Phage_TTP_17"/>
    <property type="match status" value="1"/>
</dbReference>
<dbReference type="InterPro" id="IPR058154">
    <property type="entry name" value="Bxb1_TTP-like"/>
</dbReference>
<evidence type="ECO:0000313" key="4">
    <source>
        <dbReference type="Proteomes" id="UP000549009"/>
    </source>
</evidence>
<dbReference type="Proteomes" id="UP000326505">
    <property type="component" value="Chromosome"/>
</dbReference>
<evidence type="ECO:0000313" key="3">
    <source>
        <dbReference type="Proteomes" id="UP000326505"/>
    </source>
</evidence>
<dbReference type="EMBL" id="JACHJD010000017">
    <property type="protein sequence ID" value="MBB5108133.1"/>
    <property type="molecule type" value="Genomic_DNA"/>
</dbReference>
<protein>
    <submittedName>
        <fullName evidence="2">Phage tail protein</fullName>
    </submittedName>
</protein>
<keyword evidence="4" id="KW-1185">Reference proteome</keyword>
<organism evidence="2 3">
    <name type="scientific">Streptomyces spectabilis</name>
    <dbReference type="NCBI Taxonomy" id="68270"/>
    <lineage>
        <taxon>Bacteria</taxon>
        <taxon>Bacillati</taxon>
        <taxon>Actinomycetota</taxon>
        <taxon>Actinomycetes</taxon>
        <taxon>Kitasatosporales</taxon>
        <taxon>Streptomycetaceae</taxon>
        <taxon>Streptomyces</taxon>
    </lineage>
</organism>
<reference evidence="2 3" key="1">
    <citation type="submission" date="2017-09" db="EMBL/GenBank/DDBJ databases">
        <authorList>
            <person name="Lee N."/>
            <person name="Cho B.-K."/>
        </authorList>
    </citation>
    <scope>NUCLEOTIDE SEQUENCE [LARGE SCALE GENOMIC DNA]</scope>
    <source>
        <strain evidence="2 3">ATCC 27465</strain>
    </source>
</reference>
<reference evidence="1 4" key="2">
    <citation type="submission" date="2020-08" db="EMBL/GenBank/DDBJ databases">
        <title>Genomic Encyclopedia of Type Strains, Phase III (KMG-III): the genomes of soil and plant-associated and newly described type strains.</title>
        <authorList>
            <person name="Whitman W."/>
        </authorList>
    </citation>
    <scope>NUCLEOTIDE SEQUENCE [LARGE SCALE GENOMIC DNA]</scope>
    <source>
        <strain evidence="1 4">CECT 3146</strain>
    </source>
</reference>
<proteinExistence type="predicted"/>
<evidence type="ECO:0000313" key="1">
    <source>
        <dbReference type="EMBL" id="MBB5108133.1"/>
    </source>
</evidence>
<sequence length="215" mass="23631">MPNPSANNGGQIRVAGTGRVLVAPVTLPPVGSAEPLPVPAPRTTTDDWLLPHWQDLGFTTTDGIKFNKKEKIDPVDTWQSASPARFIYSDRDLTVKFQLLQMNKQTLAFFMGIPAAEIKPTKISEGTPPQDKVVDGTYEFQLPSNPQKDERALGIEFKDGSDITYRFIIPRGQVTETEELGLTRTGAVKLGVTFTALEGPNGELAKWIMKDKSYA</sequence>
<dbReference type="OrthoDB" id="4130395at2"/>
<dbReference type="RefSeq" id="WP_150512469.1">
    <property type="nucleotide sequence ID" value="NZ_BMSQ01000008.1"/>
</dbReference>
<dbReference type="EMBL" id="CP023690">
    <property type="protein sequence ID" value="QEV61461.1"/>
    <property type="molecule type" value="Genomic_DNA"/>
</dbReference>
<name>A0A5P2XAP6_STRST</name>
<dbReference type="Proteomes" id="UP000549009">
    <property type="component" value="Unassembled WGS sequence"/>
</dbReference>